<sequence length="113" mass="12097">MTLADSGDSRLAPHKRATPCGPPAGKSVCKGGEDTRMRKQKGVVDHKETKARPKPPSAGNYLEHNVPLSSASVSERMAWASQRNTNRGEVSSYISRYSGSIVSGALREVCARA</sequence>
<dbReference type="Proteomes" id="UP001172102">
    <property type="component" value="Unassembled WGS sequence"/>
</dbReference>
<reference evidence="2" key="1">
    <citation type="submission" date="2023-06" db="EMBL/GenBank/DDBJ databases">
        <title>Genome-scale phylogeny and comparative genomics of the fungal order Sordariales.</title>
        <authorList>
            <consortium name="Lawrence Berkeley National Laboratory"/>
            <person name="Hensen N."/>
            <person name="Bonometti L."/>
            <person name="Westerberg I."/>
            <person name="Brannstrom I.O."/>
            <person name="Guillou S."/>
            <person name="Cros-Aarteil S."/>
            <person name="Calhoun S."/>
            <person name="Haridas S."/>
            <person name="Kuo A."/>
            <person name="Mondo S."/>
            <person name="Pangilinan J."/>
            <person name="Riley R."/>
            <person name="Labutti K."/>
            <person name="Andreopoulos B."/>
            <person name="Lipzen A."/>
            <person name="Chen C."/>
            <person name="Yanf M."/>
            <person name="Daum C."/>
            <person name="Ng V."/>
            <person name="Clum A."/>
            <person name="Steindorff A."/>
            <person name="Ohm R."/>
            <person name="Martin F."/>
            <person name="Silar P."/>
            <person name="Natvig D."/>
            <person name="Lalanne C."/>
            <person name="Gautier V."/>
            <person name="Ament-Velasquez S.L."/>
            <person name="Kruys A."/>
            <person name="Hutchinson M.I."/>
            <person name="Powell A.J."/>
            <person name="Barry K."/>
            <person name="Miller A.N."/>
            <person name="Grigoriev I.V."/>
            <person name="Debuchy R."/>
            <person name="Gladieux P."/>
            <person name="Thoren M.H."/>
            <person name="Johannesson H."/>
        </authorList>
    </citation>
    <scope>NUCLEOTIDE SEQUENCE</scope>
    <source>
        <strain evidence="2">SMH4607-1</strain>
    </source>
</reference>
<dbReference type="EMBL" id="JAUKUA010000002">
    <property type="protein sequence ID" value="KAK0724162.1"/>
    <property type="molecule type" value="Genomic_DNA"/>
</dbReference>
<evidence type="ECO:0000256" key="1">
    <source>
        <dbReference type="SAM" id="MobiDB-lite"/>
    </source>
</evidence>
<keyword evidence="3" id="KW-1185">Reference proteome</keyword>
<feature type="region of interest" description="Disordered" evidence="1">
    <location>
        <begin position="1"/>
        <end position="64"/>
    </location>
</feature>
<comment type="caution">
    <text evidence="2">The sequence shown here is derived from an EMBL/GenBank/DDBJ whole genome shotgun (WGS) entry which is preliminary data.</text>
</comment>
<gene>
    <name evidence="2" type="ORF">B0H67DRAFT_567382</name>
</gene>
<accession>A0AA40E3Y8</accession>
<evidence type="ECO:0000313" key="2">
    <source>
        <dbReference type="EMBL" id="KAK0724162.1"/>
    </source>
</evidence>
<name>A0AA40E3Y8_9PEZI</name>
<protein>
    <submittedName>
        <fullName evidence="2">Uncharacterized protein</fullName>
    </submittedName>
</protein>
<organism evidence="2 3">
    <name type="scientific">Lasiosphaeris hirsuta</name>
    <dbReference type="NCBI Taxonomy" id="260670"/>
    <lineage>
        <taxon>Eukaryota</taxon>
        <taxon>Fungi</taxon>
        <taxon>Dikarya</taxon>
        <taxon>Ascomycota</taxon>
        <taxon>Pezizomycotina</taxon>
        <taxon>Sordariomycetes</taxon>
        <taxon>Sordariomycetidae</taxon>
        <taxon>Sordariales</taxon>
        <taxon>Lasiosphaeriaceae</taxon>
        <taxon>Lasiosphaeris</taxon>
    </lineage>
</organism>
<feature type="compositionally biased region" description="Basic and acidic residues" evidence="1">
    <location>
        <begin position="31"/>
        <end position="51"/>
    </location>
</feature>
<proteinExistence type="predicted"/>
<evidence type="ECO:0000313" key="3">
    <source>
        <dbReference type="Proteomes" id="UP001172102"/>
    </source>
</evidence>
<dbReference type="AlphaFoldDB" id="A0AA40E3Y8"/>